<dbReference type="AlphaFoldDB" id="A0A1Y2CQC4"/>
<dbReference type="EMBL" id="MCGO01000010">
    <property type="protein sequence ID" value="ORY49183.1"/>
    <property type="molecule type" value="Genomic_DNA"/>
</dbReference>
<organism evidence="1 2">
    <name type="scientific">Rhizoclosmatium globosum</name>
    <dbReference type="NCBI Taxonomy" id="329046"/>
    <lineage>
        <taxon>Eukaryota</taxon>
        <taxon>Fungi</taxon>
        <taxon>Fungi incertae sedis</taxon>
        <taxon>Chytridiomycota</taxon>
        <taxon>Chytridiomycota incertae sedis</taxon>
        <taxon>Chytridiomycetes</taxon>
        <taxon>Chytridiales</taxon>
        <taxon>Chytriomycetaceae</taxon>
        <taxon>Rhizoclosmatium</taxon>
    </lineage>
</organism>
<keyword evidence="2" id="KW-1185">Reference proteome</keyword>
<comment type="caution">
    <text evidence="1">The sequence shown here is derived from an EMBL/GenBank/DDBJ whole genome shotgun (WGS) entry which is preliminary data.</text>
</comment>
<dbReference type="Proteomes" id="UP000193642">
    <property type="component" value="Unassembled WGS sequence"/>
</dbReference>
<accession>A0A1Y2CQC4</accession>
<gene>
    <name evidence="1" type="ORF">BCR33DRAFT_20552</name>
</gene>
<protein>
    <submittedName>
        <fullName evidence="1">Uncharacterized protein</fullName>
    </submittedName>
</protein>
<reference evidence="1 2" key="1">
    <citation type="submission" date="2016-07" db="EMBL/GenBank/DDBJ databases">
        <title>Pervasive Adenine N6-methylation of Active Genes in Fungi.</title>
        <authorList>
            <consortium name="DOE Joint Genome Institute"/>
            <person name="Mondo S.J."/>
            <person name="Dannebaum R.O."/>
            <person name="Kuo R.C."/>
            <person name="Labutti K."/>
            <person name="Haridas S."/>
            <person name="Kuo A."/>
            <person name="Salamov A."/>
            <person name="Ahrendt S.R."/>
            <person name="Lipzen A."/>
            <person name="Sullivan W."/>
            <person name="Andreopoulos W.B."/>
            <person name="Clum A."/>
            <person name="Lindquist E."/>
            <person name="Daum C."/>
            <person name="Ramamoorthy G.K."/>
            <person name="Gryganskyi A."/>
            <person name="Culley D."/>
            <person name="Magnuson J.K."/>
            <person name="James T.Y."/>
            <person name="O'Malley M.A."/>
            <person name="Stajich J.E."/>
            <person name="Spatafora J.W."/>
            <person name="Visel A."/>
            <person name="Grigoriev I.V."/>
        </authorList>
    </citation>
    <scope>NUCLEOTIDE SEQUENCE [LARGE SCALE GENOMIC DNA]</scope>
    <source>
        <strain evidence="1 2">JEL800</strain>
    </source>
</reference>
<proteinExistence type="predicted"/>
<dbReference type="OrthoDB" id="2155646at2759"/>
<name>A0A1Y2CQC4_9FUNG</name>
<evidence type="ECO:0000313" key="1">
    <source>
        <dbReference type="EMBL" id="ORY49183.1"/>
    </source>
</evidence>
<sequence length="312" mass="34719">MAVFGLTDSSYSSHPNHLFLYVTPKGRSHSSQRILFFSPEHLAFVSLRANMAALYSAGSKVNSLRVVNIVDYASNSSVDAVWITNNNGEVIGIQITCQASPTVPASPATTNVYFTFDETTFKLFSVNVLSLFDAAPTLTTRSRIRTTKLEPLRKLKMANSLKHAYLDALELEADFDTDTRDAQPKGLLVHCVQCATDFDSDDNQPGLCRFHAEDDGKCCLRGNIPCSASMHRTEHHTEYPYASYNTYIKSFFLTIIKSLEPLNQMTFPSTQLLPSLSLVVLHRTRTQALSINCFCFSRREGGESTAFDAVWS</sequence>
<evidence type="ECO:0000313" key="2">
    <source>
        <dbReference type="Proteomes" id="UP000193642"/>
    </source>
</evidence>